<dbReference type="RefSeq" id="WP_048094501.1">
    <property type="nucleotide sequence ID" value="NZ_CP011267.1"/>
</dbReference>
<comment type="subunit">
    <text evidence="7">Interacts with uS11. Not a structural component of 40S pre-ribosomes, but transiently interacts with them by binding to uS11.</text>
</comment>
<feature type="binding site" evidence="7">
    <location>
        <position position="9"/>
    </location>
    <ligand>
        <name>ATP</name>
        <dbReference type="ChEBI" id="CHEBI:30616"/>
    </ligand>
</feature>
<feature type="binding site" evidence="7">
    <location>
        <position position="14"/>
    </location>
    <ligand>
        <name>ATP</name>
        <dbReference type="ChEBI" id="CHEBI:30616"/>
    </ligand>
</feature>
<evidence type="ECO:0000313" key="8">
    <source>
        <dbReference type="EMBL" id="AKG92187.1"/>
    </source>
</evidence>
<keyword evidence="6 7" id="KW-0067">ATP-binding</keyword>
<dbReference type="GO" id="GO:0042274">
    <property type="term" value="P:ribosomal small subunit biogenesis"/>
    <property type="evidence" value="ECO:0007669"/>
    <property type="project" value="UniProtKB-UniRule"/>
</dbReference>
<evidence type="ECO:0000256" key="4">
    <source>
        <dbReference type="ARBA" id="ARBA00022741"/>
    </source>
</evidence>
<keyword evidence="1 7" id="KW-0690">Ribosome biogenesis</keyword>
<dbReference type="Gene3D" id="3.40.50.300">
    <property type="entry name" value="P-loop containing nucleotide triphosphate hydrolases"/>
    <property type="match status" value="1"/>
</dbReference>
<evidence type="ECO:0000256" key="6">
    <source>
        <dbReference type="ARBA" id="ARBA00022840"/>
    </source>
</evidence>
<dbReference type="PANTHER" id="PTHR12595:SF0">
    <property type="entry name" value="ADENYLATE KINASE ISOENZYME 6"/>
    <property type="match status" value="1"/>
</dbReference>
<dbReference type="GO" id="GO:0016887">
    <property type="term" value="F:ATP hydrolysis activity"/>
    <property type="evidence" value="ECO:0007669"/>
    <property type="project" value="InterPro"/>
</dbReference>
<dbReference type="Pfam" id="PF13238">
    <property type="entry name" value="AAA_18"/>
    <property type="match status" value="1"/>
</dbReference>
<dbReference type="KEGG" id="gah:GAH_00464"/>
<dbReference type="OrthoDB" id="8730at2157"/>
<evidence type="ECO:0000256" key="1">
    <source>
        <dbReference type="ARBA" id="ARBA00022517"/>
    </source>
</evidence>
<evidence type="ECO:0000256" key="2">
    <source>
        <dbReference type="ARBA" id="ARBA00022552"/>
    </source>
</evidence>
<keyword evidence="3 7" id="KW-0808">Transferase</keyword>
<sequence length="174" mass="19729">MLAITGTPGVGKTSVAEVLRSRGYRVLHLNEIAEHYDCLEEDGEEKLVDLEALVERFSEDDFSADFVEGHLSHHIARRCVVLRCNPVELRRRMEGKGWSEEKIAENLEAEIIDYILVEALEVCEEVHEIDTTGKTPEEVADLVEKIFRGEVSLPPGGIDWIAELGDRIDEFVRR</sequence>
<dbReference type="SUPFAM" id="SSF52540">
    <property type="entry name" value="P-loop containing nucleoside triphosphate hydrolases"/>
    <property type="match status" value="1"/>
</dbReference>
<feature type="binding site" evidence="7">
    <location>
        <position position="12"/>
    </location>
    <ligand>
        <name>ATP</name>
        <dbReference type="ChEBI" id="CHEBI:30616"/>
    </ligand>
</feature>
<dbReference type="AlphaFoldDB" id="A0A0F7IHI5"/>
<dbReference type="Proteomes" id="UP000034723">
    <property type="component" value="Chromosome"/>
</dbReference>
<feature type="region of interest" description="NMP" evidence="7">
    <location>
        <begin position="28"/>
        <end position="48"/>
    </location>
</feature>
<dbReference type="GeneID" id="24803046"/>
<organism evidence="8 9">
    <name type="scientific">Geoglobus ahangari</name>
    <dbReference type="NCBI Taxonomy" id="113653"/>
    <lineage>
        <taxon>Archaea</taxon>
        <taxon>Methanobacteriati</taxon>
        <taxon>Methanobacteriota</taxon>
        <taxon>Archaeoglobi</taxon>
        <taxon>Archaeoglobales</taxon>
        <taxon>Archaeoglobaceae</taxon>
        <taxon>Geoglobus</taxon>
    </lineage>
</organism>
<dbReference type="GO" id="GO:0004017">
    <property type="term" value="F:AMP kinase activity"/>
    <property type="evidence" value="ECO:0007669"/>
    <property type="project" value="UniProtKB-UniRule"/>
</dbReference>
<dbReference type="GO" id="GO:0006364">
    <property type="term" value="P:rRNA processing"/>
    <property type="evidence" value="ECO:0007669"/>
    <property type="project" value="UniProtKB-KW"/>
</dbReference>
<accession>A0A0F7IHI5</accession>
<proteinExistence type="inferred from homology"/>
<feature type="region of interest" description="LID" evidence="7">
    <location>
        <begin position="95"/>
        <end position="105"/>
    </location>
</feature>
<keyword evidence="5 7" id="KW-0418">Kinase</keyword>
<evidence type="ECO:0000256" key="7">
    <source>
        <dbReference type="HAMAP-Rule" id="MF_00039"/>
    </source>
</evidence>
<dbReference type="HOGENOM" id="CLU_079096_0_1_2"/>
<gene>
    <name evidence="8" type="ORF">GAH_00464</name>
</gene>
<dbReference type="HAMAP" id="MF_00039">
    <property type="entry name" value="Adenylate_kinase_AK6"/>
    <property type="match status" value="1"/>
</dbReference>
<evidence type="ECO:0000313" key="9">
    <source>
        <dbReference type="Proteomes" id="UP000034723"/>
    </source>
</evidence>
<comment type="catalytic activity">
    <reaction evidence="7">
        <text>ATP + H2O = ADP + phosphate + H(+)</text>
        <dbReference type="Rhea" id="RHEA:13065"/>
        <dbReference type="ChEBI" id="CHEBI:15377"/>
        <dbReference type="ChEBI" id="CHEBI:15378"/>
        <dbReference type="ChEBI" id="CHEBI:30616"/>
        <dbReference type="ChEBI" id="CHEBI:43474"/>
        <dbReference type="ChEBI" id="CHEBI:456216"/>
    </reaction>
</comment>
<keyword evidence="4 7" id="KW-0547">Nucleotide-binding</keyword>
<comment type="caution">
    <text evidence="7">Lacks conserved residue(s) required for the propagation of feature annotation.</text>
</comment>
<name>A0A0F7IHI5_9EURY</name>
<dbReference type="FunCoup" id="A0A0F7IHI5">
    <property type="interactions" value="180"/>
</dbReference>
<comment type="similarity">
    <text evidence="7">Belongs to the adenylate kinase family. AK6 subfamily.</text>
</comment>
<dbReference type="InterPro" id="IPR027417">
    <property type="entry name" value="P-loop_NTPase"/>
</dbReference>
<keyword evidence="9" id="KW-1185">Reference proteome</keyword>
<dbReference type="EC" id="2.7.4.3" evidence="7"/>
<dbReference type="InterPro" id="IPR020618">
    <property type="entry name" value="Adenyl_kinase_AK6"/>
</dbReference>
<evidence type="ECO:0000256" key="3">
    <source>
        <dbReference type="ARBA" id="ARBA00022679"/>
    </source>
</evidence>
<keyword evidence="2 7" id="KW-0698">rRNA processing</keyword>
<reference evidence="8 9" key="1">
    <citation type="submission" date="2015-04" db="EMBL/GenBank/DDBJ databases">
        <title>The complete genome sequence of the hyperthermophilic, obligate iron-reducing archaeon Geoglobus ahangari strain 234T.</title>
        <authorList>
            <person name="Manzella M.P."/>
            <person name="Holmes D.E."/>
            <person name="Rocheleau J.M."/>
            <person name="Chung A."/>
            <person name="Reguera G."/>
            <person name="Kashefi K."/>
        </authorList>
    </citation>
    <scope>NUCLEOTIDE SEQUENCE [LARGE SCALE GENOMIC DNA]</scope>
    <source>
        <strain evidence="8 9">234</strain>
    </source>
</reference>
<dbReference type="PANTHER" id="PTHR12595">
    <property type="entry name" value="POS9-ACTIVATING FACTOR FAP7-RELATED"/>
    <property type="match status" value="1"/>
</dbReference>
<dbReference type="EMBL" id="CP011267">
    <property type="protein sequence ID" value="AKG92187.1"/>
    <property type="molecule type" value="Genomic_DNA"/>
</dbReference>
<dbReference type="PATRIC" id="fig|113653.22.peg.465"/>
<dbReference type="GO" id="GO:0005524">
    <property type="term" value="F:ATP binding"/>
    <property type="evidence" value="ECO:0007669"/>
    <property type="project" value="UniProtKB-UniRule"/>
</dbReference>
<protein>
    <recommendedName>
        <fullName evidence="7">Putative adenylate kinase</fullName>
        <shortName evidence="7">AK</shortName>
        <ecNumber evidence="7">2.7.4.3</ecNumber>
    </recommendedName>
    <alternativeName>
        <fullName evidence="7">ATP-AMP transphosphorylase</fullName>
    </alternativeName>
</protein>
<dbReference type="STRING" id="113653.GAH_00464"/>
<comment type="function">
    <text evidence="7">Broad-specificity nucleoside monophosphate (NMP) kinase that catalyzes the reversible transfer of the terminal phosphate group between nucleoside triphosphates and monophosphates. Has also ATPase activity. Involved in the late maturation steps of the 30S ribosomal particles, specifically 16S rRNA maturation. While NMP activity is not required for ribosome maturation, ATPase activity is. Associates transiently with small ribosomal subunit protein uS11. ATP hydrolysis breaks the interaction with uS11. May temporarily remove uS11 from the ribosome to enable a conformational change of the ribosomal RNA that is needed for the final maturation step of the small ribosomal subunit.</text>
</comment>
<feature type="binding site" evidence="7">
    <location>
        <position position="11"/>
    </location>
    <ligand>
        <name>ATP</name>
        <dbReference type="ChEBI" id="CHEBI:30616"/>
    </ligand>
</feature>
<feature type="binding site" evidence="7">
    <location>
        <position position="134"/>
    </location>
    <ligand>
        <name>ATP</name>
        <dbReference type="ChEBI" id="CHEBI:30616"/>
    </ligand>
</feature>
<comment type="catalytic activity">
    <reaction evidence="7">
        <text>AMP + ATP = 2 ADP</text>
        <dbReference type="Rhea" id="RHEA:12973"/>
        <dbReference type="ChEBI" id="CHEBI:30616"/>
        <dbReference type="ChEBI" id="CHEBI:456215"/>
        <dbReference type="ChEBI" id="CHEBI:456216"/>
        <dbReference type="EC" id="2.7.4.3"/>
    </reaction>
</comment>
<evidence type="ECO:0000256" key="5">
    <source>
        <dbReference type="ARBA" id="ARBA00022777"/>
    </source>
</evidence>
<feature type="binding site" evidence="7">
    <location>
        <position position="13"/>
    </location>
    <ligand>
        <name>ATP</name>
        <dbReference type="ChEBI" id="CHEBI:30616"/>
    </ligand>
</feature>
<dbReference type="InParanoid" id="A0A0F7IHI5"/>